<reference evidence="2" key="2">
    <citation type="submission" date="2021-04" db="EMBL/GenBank/DDBJ databases">
        <authorList>
            <person name="Gilroy R."/>
        </authorList>
    </citation>
    <scope>NUCLEOTIDE SEQUENCE</scope>
    <source>
        <strain evidence="2">CHK192-19661</strain>
    </source>
</reference>
<keyword evidence="1" id="KW-0175">Coiled coil</keyword>
<evidence type="ECO:0000256" key="1">
    <source>
        <dbReference type="SAM" id="Coils"/>
    </source>
</evidence>
<evidence type="ECO:0000313" key="3">
    <source>
        <dbReference type="Proteomes" id="UP000824025"/>
    </source>
</evidence>
<name>A0A9D2D723_9FIRM</name>
<dbReference type="Proteomes" id="UP000824025">
    <property type="component" value="Unassembled WGS sequence"/>
</dbReference>
<dbReference type="AlphaFoldDB" id="A0A9D2D723"/>
<protein>
    <submittedName>
        <fullName evidence="2">Uncharacterized protein</fullName>
    </submittedName>
</protein>
<reference evidence="2" key="1">
    <citation type="journal article" date="2021" name="PeerJ">
        <title>Extensive microbial diversity within the chicken gut microbiome revealed by metagenomics and culture.</title>
        <authorList>
            <person name="Gilroy R."/>
            <person name="Ravi A."/>
            <person name="Getino M."/>
            <person name="Pursley I."/>
            <person name="Horton D.L."/>
            <person name="Alikhan N.F."/>
            <person name="Baker D."/>
            <person name="Gharbi K."/>
            <person name="Hall N."/>
            <person name="Watson M."/>
            <person name="Adriaenssens E.M."/>
            <person name="Foster-Nyarko E."/>
            <person name="Jarju S."/>
            <person name="Secka A."/>
            <person name="Antonio M."/>
            <person name="Oren A."/>
            <person name="Chaudhuri R.R."/>
            <person name="La Ragione R."/>
            <person name="Hildebrand F."/>
            <person name="Pallen M.J."/>
        </authorList>
    </citation>
    <scope>NUCLEOTIDE SEQUENCE</scope>
    <source>
        <strain evidence="2">CHK192-19661</strain>
    </source>
</reference>
<organism evidence="2 3">
    <name type="scientific">Candidatus Borkfalkia avicola</name>
    <dbReference type="NCBI Taxonomy" id="2838503"/>
    <lineage>
        <taxon>Bacteria</taxon>
        <taxon>Bacillati</taxon>
        <taxon>Bacillota</taxon>
        <taxon>Clostridia</taxon>
        <taxon>Christensenellales</taxon>
        <taxon>Christensenellaceae</taxon>
        <taxon>Candidatus Borkfalkia</taxon>
    </lineage>
</organism>
<accession>A0A9D2D723</accession>
<evidence type="ECO:0000313" key="2">
    <source>
        <dbReference type="EMBL" id="HIZ09827.1"/>
    </source>
</evidence>
<feature type="coiled-coil region" evidence="1">
    <location>
        <begin position="62"/>
        <end position="92"/>
    </location>
</feature>
<gene>
    <name evidence="2" type="ORF">H9726_04980</name>
</gene>
<sequence>MDNVVKVSLQEKLKYIRRLLTLARTAQAYADRPQVIGYARKTVRLEKKWLRRASLPLTEADANELSELTDEFEELLARLKEATGKVDRYKRAQEYLDNFCAKMVANVEQISLALNPPPSPAEPEPSQAEKFFTEGKEALRKVGDTIESGAQKLGNFVSQGVEKLKNAMTKDDNSK</sequence>
<proteinExistence type="predicted"/>
<comment type="caution">
    <text evidence="2">The sequence shown here is derived from an EMBL/GenBank/DDBJ whole genome shotgun (WGS) entry which is preliminary data.</text>
</comment>
<dbReference type="EMBL" id="DXCF01000027">
    <property type="protein sequence ID" value="HIZ09827.1"/>
    <property type="molecule type" value="Genomic_DNA"/>
</dbReference>